<reference evidence="3" key="1">
    <citation type="journal article" date="2023" name="Mol. Phylogenet. Evol.">
        <title>Genome-scale phylogeny and comparative genomics of the fungal order Sordariales.</title>
        <authorList>
            <person name="Hensen N."/>
            <person name="Bonometti L."/>
            <person name="Westerberg I."/>
            <person name="Brannstrom I.O."/>
            <person name="Guillou S."/>
            <person name="Cros-Aarteil S."/>
            <person name="Calhoun S."/>
            <person name="Haridas S."/>
            <person name="Kuo A."/>
            <person name="Mondo S."/>
            <person name="Pangilinan J."/>
            <person name="Riley R."/>
            <person name="LaButti K."/>
            <person name="Andreopoulos B."/>
            <person name="Lipzen A."/>
            <person name="Chen C."/>
            <person name="Yan M."/>
            <person name="Daum C."/>
            <person name="Ng V."/>
            <person name="Clum A."/>
            <person name="Steindorff A."/>
            <person name="Ohm R.A."/>
            <person name="Martin F."/>
            <person name="Silar P."/>
            <person name="Natvig D.O."/>
            <person name="Lalanne C."/>
            <person name="Gautier V."/>
            <person name="Ament-Velasquez S.L."/>
            <person name="Kruys A."/>
            <person name="Hutchinson M.I."/>
            <person name="Powell A.J."/>
            <person name="Barry K."/>
            <person name="Miller A.N."/>
            <person name="Grigoriev I.V."/>
            <person name="Debuchy R."/>
            <person name="Gladieux P."/>
            <person name="Hiltunen Thoren M."/>
            <person name="Johannesson H."/>
        </authorList>
    </citation>
    <scope>NUCLEOTIDE SEQUENCE</scope>
    <source>
        <strain evidence="3">CBS 232.78</strain>
    </source>
</reference>
<dbReference type="Pfam" id="PF04488">
    <property type="entry name" value="Gly_transf_sug"/>
    <property type="match status" value="1"/>
</dbReference>
<dbReference type="PANTHER" id="PTHR46830">
    <property type="entry name" value="TRANSFERASE, PUTATIVE-RELATED"/>
    <property type="match status" value="1"/>
</dbReference>
<dbReference type="AlphaFoldDB" id="A0AAE0U093"/>
<dbReference type="InterPro" id="IPR029044">
    <property type="entry name" value="Nucleotide-diphossugar_trans"/>
</dbReference>
<protein>
    <submittedName>
        <fullName evidence="3">Glycosyl transferase</fullName>
    </submittedName>
</protein>
<name>A0AAE0U093_9PEZI</name>
<accession>A0AAE0U093</accession>
<feature type="transmembrane region" description="Helical" evidence="2">
    <location>
        <begin position="20"/>
        <end position="37"/>
    </location>
</feature>
<keyword evidence="2" id="KW-0472">Membrane</keyword>
<organism evidence="3 4">
    <name type="scientific">Podospora didyma</name>
    <dbReference type="NCBI Taxonomy" id="330526"/>
    <lineage>
        <taxon>Eukaryota</taxon>
        <taxon>Fungi</taxon>
        <taxon>Dikarya</taxon>
        <taxon>Ascomycota</taxon>
        <taxon>Pezizomycotina</taxon>
        <taxon>Sordariomycetes</taxon>
        <taxon>Sordariomycetidae</taxon>
        <taxon>Sordariales</taxon>
        <taxon>Podosporaceae</taxon>
        <taxon>Podospora</taxon>
    </lineage>
</organism>
<comment type="caution">
    <text evidence="3">The sequence shown here is derived from an EMBL/GenBank/DDBJ whole genome shotgun (WGS) entry which is preliminary data.</text>
</comment>
<reference evidence="3" key="2">
    <citation type="submission" date="2023-06" db="EMBL/GenBank/DDBJ databases">
        <authorList>
            <consortium name="Lawrence Berkeley National Laboratory"/>
            <person name="Haridas S."/>
            <person name="Hensen N."/>
            <person name="Bonometti L."/>
            <person name="Westerberg I."/>
            <person name="Brannstrom I.O."/>
            <person name="Guillou S."/>
            <person name="Cros-Aarteil S."/>
            <person name="Calhoun S."/>
            <person name="Kuo A."/>
            <person name="Mondo S."/>
            <person name="Pangilinan J."/>
            <person name="Riley R."/>
            <person name="LaButti K."/>
            <person name="Andreopoulos B."/>
            <person name="Lipzen A."/>
            <person name="Chen C."/>
            <person name="Yanf M."/>
            <person name="Daum C."/>
            <person name="Ng V."/>
            <person name="Clum A."/>
            <person name="Steindorff A."/>
            <person name="Ohm R."/>
            <person name="Martin F."/>
            <person name="Silar P."/>
            <person name="Natvig D."/>
            <person name="Lalanne C."/>
            <person name="Gautier V."/>
            <person name="Ament-velasquez S.L."/>
            <person name="Kruys A."/>
            <person name="Hutchinson M.I."/>
            <person name="Powell A.J."/>
            <person name="Barry K."/>
            <person name="Miller A.N."/>
            <person name="Grigoriev I.V."/>
            <person name="Debuchy R."/>
            <person name="Gladieux P."/>
            <person name="Thoren M.H."/>
            <person name="Johannesson H."/>
        </authorList>
    </citation>
    <scope>NUCLEOTIDE SEQUENCE</scope>
    <source>
        <strain evidence="3">CBS 232.78</strain>
    </source>
</reference>
<sequence length="402" mass="45387">MLLFSNGPGAAAKLRRLSPRLLFVPAALVFFSIVLLGRNTSFSSRRSFFSFFGGACPPTPDSQPPSPNAIPNQVHFVHIFNNGVTDFDFQFKHFLSIYATHHYWRPDAIYLHTNADEAAIERAQTEGTGKGGKTNKWNKLIFNSVPNLRVNRVEVPKTAGNGMAINVIEHKSDFVRTEVVRKMGGVYLDFDAHALRDVSPLRECGFAAIFGRQLHGQINNGVFFSRKYSLLLNRWWEEMNKVYNGGWTTHGNGVLTWLGPRLAGMAGGEVLILEQDALNPGSWEVEDNIKLFGLHNETASNLPATFKDGDPLPTYLDTNEERWTLVRDKKKHPAWERDYSSTWVLHAFDPVRNRDPVPGFKHITPRYVFERKSNFARAVYPVAKAMYDAGLVKADDLYKGED</sequence>
<comment type="similarity">
    <text evidence="1">Belongs to the glycosyltransferase 32 family.</text>
</comment>
<dbReference type="InterPro" id="IPR007577">
    <property type="entry name" value="GlycoTrfase_DXD_sugar-bd_CS"/>
</dbReference>
<dbReference type="Gene3D" id="3.90.550.20">
    <property type="match status" value="1"/>
</dbReference>
<dbReference type="GO" id="GO:0016740">
    <property type="term" value="F:transferase activity"/>
    <property type="evidence" value="ECO:0007669"/>
    <property type="project" value="UniProtKB-KW"/>
</dbReference>
<dbReference type="EMBL" id="JAULSW010000004">
    <property type="protein sequence ID" value="KAK3386076.1"/>
    <property type="molecule type" value="Genomic_DNA"/>
</dbReference>
<dbReference type="Proteomes" id="UP001285441">
    <property type="component" value="Unassembled WGS sequence"/>
</dbReference>
<dbReference type="GO" id="GO:1901135">
    <property type="term" value="P:carbohydrate derivative metabolic process"/>
    <property type="evidence" value="ECO:0007669"/>
    <property type="project" value="UniProtKB-ARBA"/>
</dbReference>
<evidence type="ECO:0000313" key="3">
    <source>
        <dbReference type="EMBL" id="KAK3386076.1"/>
    </source>
</evidence>
<proteinExistence type="inferred from homology"/>
<evidence type="ECO:0000256" key="2">
    <source>
        <dbReference type="SAM" id="Phobius"/>
    </source>
</evidence>
<keyword evidence="2" id="KW-0812">Transmembrane</keyword>
<evidence type="ECO:0000256" key="1">
    <source>
        <dbReference type="ARBA" id="ARBA00009003"/>
    </source>
</evidence>
<keyword evidence="4" id="KW-1185">Reference proteome</keyword>
<evidence type="ECO:0000313" key="4">
    <source>
        <dbReference type="Proteomes" id="UP001285441"/>
    </source>
</evidence>
<dbReference type="PANTHER" id="PTHR46830:SF2">
    <property type="entry name" value="ALPHA-1,4-N-ACETYLGLUCOSAMINYLTRANSFERASE"/>
    <property type="match status" value="1"/>
</dbReference>
<gene>
    <name evidence="3" type="ORF">B0H63DRAFT_191838</name>
</gene>
<keyword evidence="2" id="KW-1133">Transmembrane helix</keyword>
<keyword evidence="3" id="KW-0808">Transferase</keyword>
<dbReference type="SUPFAM" id="SSF53448">
    <property type="entry name" value="Nucleotide-diphospho-sugar transferases"/>
    <property type="match status" value="1"/>
</dbReference>